<feature type="compositionally biased region" description="Polar residues" evidence="1">
    <location>
        <begin position="97"/>
        <end position="119"/>
    </location>
</feature>
<dbReference type="Proteomes" id="UP000318538">
    <property type="component" value="Chromosome"/>
</dbReference>
<keyword evidence="2" id="KW-0812">Transmembrane</keyword>
<gene>
    <name evidence="3" type="ORF">K227x_41120</name>
</gene>
<keyword evidence="2" id="KW-1133">Transmembrane helix</keyword>
<name>A0A517NF05_9BACT</name>
<reference evidence="3 4" key="1">
    <citation type="submission" date="2019-02" db="EMBL/GenBank/DDBJ databases">
        <title>Deep-cultivation of Planctomycetes and their phenomic and genomic characterization uncovers novel biology.</title>
        <authorList>
            <person name="Wiegand S."/>
            <person name="Jogler M."/>
            <person name="Boedeker C."/>
            <person name="Pinto D."/>
            <person name="Vollmers J."/>
            <person name="Rivas-Marin E."/>
            <person name="Kohn T."/>
            <person name="Peeters S.H."/>
            <person name="Heuer A."/>
            <person name="Rast P."/>
            <person name="Oberbeckmann S."/>
            <person name="Bunk B."/>
            <person name="Jeske O."/>
            <person name="Meyerdierks A."/>
            <person name="Storesund J.E."/>
            <person name="Kallscheuer N."/>
            <person name="Luecker S."/>
            <person name="Lage O.M."/>
            <person name="Pohl T."/>
            <person name="Merkel B.J."/>
            <person name="Hornburger P."/>
            <person name="Mueller R.-W."/>
            <person name="Bruemmer F."/>
            <person name="Labrenz M."/>
            <person name="Spormann A.M."/>
            <person name="Op den Camp H."/>
            <person name="Overmann J."/>
            <person name="Amann R."/>
            <person name="Jetten M.S.M."/>
            <person name="Mascher T."/>
            <person name="Medema M.H."/>
            <person name="Devos D.P."/>
            <person name="Kaster A.-K."/>
            <person name="Ovreas L."/>
            <person name="Rohde M."/>
            <person name="Galperin M.Y."/>
            <person name="Jogler C."/>
        </authorList>
    </citation>
    <scope>NUCLEOTIDE SEQUENCE [LARGE SCALE GENOMIC DNA]</scope>
    <source>
        <strain evidence="3 4">K22_7</strain>
    </source>
</reference>
<evidence type="ECO:0000313" key="4">
    <source>
        <dbReference type="Proteomes" id="UP000318538"/>
    </source>
</evidence>
<dbReference type="EMBL" id="CP036525">
    <property type="protein sequence ID" value="QDT05709.1"/>
    <property type="molecule type" value="Genomic_DNA"/>
</dbReference>
<organism evidence="3 4">
    <name type="scientific">Rubripirellula lacrimiformis</name>
    <dbReference type="NCBI Taxonomy" id="1930273"/>
    <lineage>
        <taxon>Bacteria</taxon>
        <taxon>Pseudomonadati</taxon>
        <taxon>Planctomycetota</taxon>
        <taxon>Planctomycetia</taxon>
        <taxon>Pirellulales</taxon>
        <taxon>Pirellulaceae</taxon>
        <taxon>Rubripirellula</taxon>
    </lineage>
</organism>
<dbReference type="OrthoDB" id="292688at2"/>
<evidence type="ECO:0000313" key="3">
    <source>
        <dbReference type="EMBL" id="QDT05709.1"/>
    </source>
</evidence>
<keyword evidence="4" id="KW-1185">Reference proteome</keyword>
<evidence type="ECO:0000256" key="1">
    <source>
        <dbReference type="SAM" id="MobiDB-lite"/>
    </source>
</evidence>
<feature type="region of interest" description="Disordered" evidence="1">
    <location>
        <begin position="96"/>
        <end position="128"/>
    </location>
</feature>
<dbReference type="AlphaFoldDB" id="A0A517NF05"/>
<evidence type="ECO:0000256" key="2">
    <source>
        <dbReference type="SAM" id="Phobius"/>
    </source>
</evidence>
<feature type="transmembrane region" description="Helical" evidence="2">
    <location>
        <begin position="70"/>
        <end position="91"/>
    </location>
</feature>
<protein>
    <submittedName>
        <fullName evidence="3">Uncharacterized protein</fullName>
    </submittedName>
</protein>
<proteinExistence type="predicted"/>
<accession>A0A517NF05</accession>
<keyword evidence="2" id="KW-0472">Membrane</keyword>
<dbReference type="KEGG" id="rlc:K227x_41120"/>
<sequence>MSGEGTVPSLTLLTWMIVIAYHDAVAAEAATTLRLPGPLSQFRCFHDTAVGAPFMSNDPFARFESSRGGWLIPILLFVIGALGTMVGIRAIHGLEVPSTQQESTQDDLPQSESATSEPSGIQRTRRIQRTSRIRRNIAGRRIA</sequence>
<dbReference type="RefSeq" id="WP_145171968.1">
    <property type="nucleotide sequence ID" value="NZ_CP036525.1"/>
</dbReference>